<evidence type="ECO:0008006" key="5">
    <source>
        <dbReference type="Google" id="ProtNLM"/>
    </source>
</evidence>
<feature type="transmembrane region" description="Helical" evidence="2">
    <location>
        <begin position="109"/>
        <end position="130"/>
    </location>
</feature>
<name>A0A9P4ID06_9PEZI</name>
<dbReference type="Proteomes" id="UP000799772">
    <property type="component" value="Unassembled WGS sequence"/>
</dbReference>
<comment type="caution">
    <text evidence="3">The sequence shown here is derived from an EMBL/GenBank/DDBJ whole genome shotgun (WGS) entry which is preliminary data.</text>
</comment>
<dbReference type="OrthoDB" id="4158987at2759"/>
<evidence type="ECO:0000256" key="1">
    <source>
        <dbReference type="SAM" id="MobiDB-lite"/>
    </source>
</evidence>
<evidence type="ECO:0000313" key="4">
    <source>
        <dbReference type="Proteomes" id="UP000799772"/>
    </source>
</evidence>
<feature type="compositionally biased region" description="Basic residues" evidence="1">
    <location>
        <begin position="185"/>
        <end position="195"/>
    </location>
</feature>
<proteinExistence type="predicted"/>
<sequence length="240" mass="24913">MAGGNAGQLPNRAELVKQVQALQNAQKAQSTATDLKSKASTLTNSKQRERYVKDAYEKEVSTHGEASGAARRMAAGYYQGLISGTGIGAGVGVGLGAVLGVLLGGLVALPTTGVGALVGTGVGAVHGPFIKLGGKQIKFEEADPEEVADAIVEEDRLKKEAAAKKAAAKCGKDAPAEAATNDPRHRPRNPNRKPRKLEIRSGTIDVPTVSSDSIQMPSYPGQSYMPPDADNQEGEIQASI</sequence>
<keyword evidence="2" id="KW-0472">Membrane</keyword>
<feature type="region of interest" description="Disordered" evidence="1">
    <location>
        <begin position="168"/>
        <end position="240"/>
    </location>
</feature>
<accession>A0A9P4ID06</accession>
<keyword evidence="2" id="KW-0812">Transmembrane</keyword>
<keyword evidence="4" id="KW-1185">Reference proteome</keyword>
<reference evidence="3" key="1">
    <citation type="journal article" date="2020" name="Stud. Mycol.">
        <title>101 Dothideomycetes genomes: a test case for predicting lifestyles and emergence of pathogens.</title>
        <authorList>
            <person name="Haridas S."/>
            <person name="Albert R."/>
            <person name="Binder M."/>
            <person name="Bloem J."/>
            <person name="Labutti K."/>
            <person name="Salamov A."/>
            <person name="Andreopoulos B."/>
            <person name="Baker S."/>
            <person name="Barry K."/>
            <person name="Bills G."/>
            <person name="Bluhm B."/>
            <person name="Cannon C."/>
            <person name="Castanera R."/>
            <person name="Culley D."/>
            <person name="Daum C."/>
            <person name="Ezra D."/>
            <person name="Gonzalez J."/>
            <person name="Henrissat B."/>
            <person name="Kuo A."/>
            <person name="Liang C."/>
            <person name="Lipzen A."/>
            <person name="Lutzoni F."/>
            <person name="Magnuson J."/>
            <person name="Mondo S."/>
            <person name="Nolan M."/>
            <person name="Ohm R."/>
            <person name="Pangilinan J."/>
            <person name="Park H.-J."/>
            <person name="Ramirez L."/>
            <person name="Alfaro M."/>
            <person name="Sun H."/>
            <person name="Tritt A."/>
            <person name="Yoshinaga Y."/>
            <person name="Zwiers L.-H."/>
            <person name="Turgeon B."/>
            <person name="Goodwin S."/>
            <person name="Spatafora J."/>
            <person name="Crous P."/>
            <person name="Grigoriev I."/>
        </authorList>
    </citation>
    <scope>NUCLEOTIDE SEQUENCE</scope>
    <source>
        <strain evidence="3">CBS 133067</strain>
    </source>
</reference>
<evidence type="ECO:0000313" key="3">
    <source>
        <dbReference type="EMBL" id="KAF2095971.1"/>
    </source>
</evidence>
<gene>
    <name evidence="3" type="ORF">NA57DRAFT_59033</name>
</gene>
<keyword evidence="2" id="KW-1133">Transmembrane helix</keyword>
<organism evidence="3 4">
    <name type="scientific">Rhizodiscina lignyota</name>
    <dbReference type="NCBI Taxonomy" id="1504668"/>
    <lineage>
        <taxon>Eukaryota</taxon>
        <taxon>Fungi</taxon>
        <taxon>Dikarya</taxon>
        <taxon>Ascomycota</taxon>
        <taxon>Pezizomycotina</taxon>
        <taxon>Dothideomycetes</taxon>
        <taxon>Pleosporomycetidae</taxon>
        <taxon>Aulographales</taxon>
        <taxon>Rhizodiscinaceae</taxon>
        <taxon>Rhizodiscina</taxon>
    </lineage>
</organism>
<dbReference type="AlphaFoldDB" id="A0A9P4ID06"/>
<protein>
    <recommendedName>
        <fullName evidence="5">Glycine zipper domain-containing protein</fullName>
    </recommendedName>
</protein>
<feature type="transmembrane region" description="Helical" evidence="2">
    <location>
        <begin position="81"/>
        <end position="103"/>
    </location>
</feature>
<evidence type="ECO:0000256" key="2">
    <source>
        <dbReference type="SAM" id="Phobius"/>
    </source>
</evidence>
<dbReference type="EMBL" id="ML978130">
    <property type="protein sequence ID" value="KAF2095971.1"/>
    <property type="molecule type" value="Genomic_DNA"/>
</dbReference>